<reference evidence="1" key="1">
    <citation type="submission" date="2021-07" db="EMBL/GenBank/DDBJ databases">
        <authorList>
            <person name="Branca A.L. A."/>
        </authorList>
    </citation>
    <scope>NUCLEOTIDE SEQUENCE</scope>
</reference>
<organism evidence="1 2">
    <name type="scientific">Penicillium nalgiovense</name>
    <dbReference type="NCBI Taxonomy" id="60175"/>
    <lineage>
        <taxon>Eukaryota</taxon>
        <taxon>Fungi</taxon>
        <taxon>Dikarya</taxon>
        <taxon>Ascomycota</taxon>
        <taxon>Pezizomycotina</taxon>
        <taxon>Eurotiomycetes</taxon>
        <taxon>Eurotiomycetidae</taxon>
        <taxon>Eurotiales</taxon>
        <taxon>Aspergillaceae</taxon>
        <taxon>Penicillium</taxon>
    </lineage>
</organism>
<sequence>MRNFACIIYIPCPTSGLKEDYFSLITLPFEASCAFNTPILMDVNAWKRLRYFHVPIRSPKVSAQWEKCYQENRISSTDVAIDCIFTRTRHFFHRVSAQVCFRAIYIEEAPTVAYVYQLGEPVGSYKVSPFPAMSITPITPTKPLTAQLLRVISQFFREMDNPQFMIEHGDVATYIVSSAPCDDGPVTTDLLSGILSRHIGYAPPTFIKNLMGSNAGNTDLECIVVLYSLLMMDILPPSSLRTSIKRTLYSHNGEDLMRHLVDSLDIGIESQLGRI</sequence>
<proteinExistence type="predicted"/>
<comment type="caution">
    <text evidence="1">The sequence shown here is derived from an EMBL/GenBank/DDBJ whole genome shotgun (WGS) entry which is preliminary data.</text>
</comment>
<gene>
    <name evidence="1" type="ORF">PNAL_LOCUS10721</name>
</gene>
<protein>
    <submittedName>
        <fullName evidence="1">Uncharacterized protein</fullName>
    </submittedName>
</protein>
<dbReference type="AlphaFoldDB" id="A0A9W4N9P6"/>
<dbReference type="EMBL" id="CAJVNV010000644">
    <property type="protein sequence ID" value="CAG8336276.1"/>
    <property type="molecule type" value="Genomic_DNA"/>
</dbReference>
<evidence type="ECO:0000313" key="2">
    <source>
        <dbReference type="Proteomes" id="UP001153461"/>
    </source>
</evidence>
<accession>A0A9W4N9P6</accession>
<name>A0A9W4N9P6_PENNA</name>
<evidence type="ECO:0000313" key="1">
    <source>
        <dbReference type="EMBL" id="CAG8336276.1"/>
    </source>
</evidence>
<dbReference type="Proteomes" id="UP001153461">
    <property type="component" value="Unassembled WGS sequence"/>
</dbReference>